<feature type="region of interest" description="Disordered" evidence="1">
    <location>
        <begin position="84"/>
        <end position="117"/>
    </location>
</feature>
<protein>
    <submittedName>
        <fullName evidence="3">Uncharacterized protein</fullName>
    </submittedName>
</protein>
<keyword evidence="2" id="KW-0812">Transmembrane</keyword>
<evidence type="ECO:0000313" key="3">
    <source>
        <dbReference type="EMBL" id="WAL65509.1"/>
    </source>
</evidence>
<sequence length="358" mass="37511">MSWQEELRRLDAELASGKISLRQHRKQREELLAAVSGGFRPAPSPAPAPPPAQQAPPEPAGGTPAWPQAEPLGTSAARLLASDVPTTAPSPADERATESMRYPSLDDTPTVITNPARPGMPLPGLTPAPRPQGHVPPLPTATIRPSRRRPTWLFISLGLFLVLAMIVAATWFLGARGTSQNSQNPANTSVPVTSTAGTPTPAVPLENRMPTLPGTQDVNNSTVSVAKGVELGLYPAQAADTFTRNGVQQVVYRGSSQGDDNYFVLAIQAGDPAKAKAIVDYMYNGALTGGFTAVTSAPSTAPVANGIKGTRAMRGTWYASGDTAVVVWVSQPRGLAASRLSQHLDSTVTALRQVLPAG</sequence>
<feature type="transmembrane region" description="Helical" evidence="2">
    <location>
        <begin position="152"/>
        <end position="174"/>
    </location>
</feature>
<name>A0ABY7AZP4_9PSEU</name>
<evidence type="ECO:0000313" key="4">
    <source>
        <dbReference type="Proteomes" id="UP001163203"/>
    </source>
</evidence>
<dbReference type="RefSeq" id="WP_268755663.1">
    <property type="nucleotide sequence ID" value="NZ_CP113836.1"/>
</dbReference>
<evidence type="ECO:0000256" key="1">
    <source>
        <dbReference type="SAM" id="MobiDB-lite"/>
    </source>
</evidence>
<feature type="compositionally biased region" description="Polar residues" evidence="1">
    <location>
        <begin position="177"/>
        <end position="198"/>
    </location>
</feature>
<dbReference type="Proteomes" id="UP001163203">
    <property type="component" value="Chromosome"/>
</dbReference>
<gene>
    <name evidence="3" type="ORF">ORV05_32250</name>
</gene>
<organism evidence="3 4">
    <name type="scientific">Amycolatopsis cynarae</name>
    <dbReference type="NCBI Taxonomy" id="2995223"/>
    <lineage>
        <taxon>Bacteria</taxon>
        <taxon>Bacillati</taxon>
        <taxon>Actinomycetota</taxon>
        <taxon>Actinomycetes</taxon>
        <taxon>Pseudonocardiales</taxon>
        <taxon>Pseudonocardiaceae</taxon>
        <taxon>Amycolatopsis</taxon>
    </lineage>
</organism>
<accession>A0ABY7AZP4</accession>
<feature type="compositionally biased region" description="Pro residues" evidence="1">
    <location>
        <begin position="42"/>
        <end position="59"/>
    </location>
</feature>
<evidence type="ECO:0000256" key="2">
    <source>
        <dbReference type="SAM" id="Phobius"/>
    </source>
</evidence>
<proteinExistence type="predicted"/>
<keyword evidence="4" id="KW-1185">Reference proteome</keyword>
<reference evidence="3" key="1">
    <citation type="submission" date="2022-11" db="EMBL/GenBank/DDBJ databases">
        <authorList>
            <person name="Mo P."/>
        </authorList>
    </citation>
    <scope>NUCLEOTIDE SEQUENCE</scope>
    <source>
        <strain evidence="3">HUAS 11-8</strain>
    </source>
</reference>
<keyword evidence="2" id="KW-0472">Membrane</keyword>
<feature type="region of interest" description="Disordered" evidence="1">
    <location>
        <begin position="177"/>
        <end position="206"/>
    </location>
</feature>
<keyword evidence="2" id="KW-1133">Transmembrane helix</keyword>
<feature type="region of interest" description="Disordered" evidence="1">
    <location>
        <begin position="33"/>
        <end position="70"/>
    </location>
</feature>
<dbReference type="EMBL" id="CP113836">
    <property type="protein sequence ID" value="WAL65509.1"/>
    <property type="molecule type" value="Genomic_DNA"/>
</dbReference>